<keyword evidence="3" id="KW-1185">Reference proteome</keyword>
<evidence type="ECO:0000313" key="3">
    <source>
        <dbReference type="Proteomes" id="UP000249799"/>
    </source>
</evidence>
<gene>
    <name evidence="2" type="ORF">DN745_11615</name>
</gene>
<organism evidence="2 3">
    <name type="scientific">Bradymonas sediminis</name>
    <dbReference type="NCBI Taxonomy" id="1548548"/>
    <lineage>
        <taxon>Bacteria</taxon>
        <taxon>Deltaproteobacteria</taxon>
        <taxon>Bradymonadales</taxon>
        <taxon>Bradymonadaceae</taxon>
        <taxon>Bradymonas</taxon>
    </lineage>
</organism>
<dbReference type="AlphaFoldDB" id="A0A2Z4FLY8"/>
<dbReference type="EMBL" id="CP030032">
    <property type="protein sequence ID" value="AWV89952.1"/>
    <property type="molecule type" value="Genomic_DNA"/>
</dbReference>
<protein>
    <submittedName>
        <fullName evidence="2">Uncharacterized protein</fullName>
    </submittedName>
</protein>
<dbReference type="Proteomes" id="UP000249799">
    <property type="component" value="Chromosome"/>
</dbReference>
<reference evidence="2 3" key="1">
    <citation type="submission" date="2018-06" db="EMBL/GenBank/DDBJ databases">
        <title>Lujinxingia sediminis gen. nov. sp. nov., a new facultative anaerobic member of the class Deltaproteobacteria, and proposal of Lujinxingaceae fam. nov.</title>
        <authorList>
            <person name="Guo L.-Y."/>
            <person name="Li C.-M."/>
            <person name="Wang S."/>
            <person name="Du Z.-J."/>
        </authorList>
    </citation>
    <scope>NUCLEOTIDE SEQUENCE [LARGE SCALE GENOMIC DNA]</scope>
    <source>
        <strain evidence="2 3">FA350</strain>
    </source>
</reference>
<dbReference type="KEGG" id="bsed:DN745_11615"/>
<feature type="region of interest" description="Disordered" evidence="1">
    <location>
        <begin position="1"/>
        <end position="41"/>
    </location>
</feature>
<proteinExistence type="predicted"/>
<feature type="compositionally biased region" description="Low complexity" evidence="1">
    <location>
        <begin position="26"/>
        <end position="36"/>
    </location>
</feature>
<evidence type="ECO:0000313" key="2">
    <source>
        <dbReference type="EMBL" id="AWV89952.1"/>
    </source>
</evidence>
<sequence length="327" mass="34808">MVVGCASQAPESVAVDPATPVSEVRAASAPQEASSEADSRQMEWFSGADALPEGHPCHDDTPVVYAWMAADYPDRQGSGEMWTFELDTVGGLSERLGPEDRAYFRSREVRGVRWSDPSGAHLVVSCNLVGKALAAFDGNALMEAPQLDVEGAQFILGYSNESSGAQRGGLRHMHRGEDGQWRILSERVLWSSISEVYHPEYTALAGVVAAQDADANELPEVVAFTVRNAQSSEAQPAESVCLDAGDGSECAYFEVQIIASEGEHEMVQRVALRLDASLAGTDEIAGGEAMSAKAAATLAAAIEAQRPAVVERATEMLRAAKKIADKP</sequence>
<name>A0A2Z4FLY8_9DELT</name>
<accession>A0A2Z4FLY8</accession>
<evidence type="ECO:0000256" key="1">
    <source>
        <dbReference type="SAM" id="MobiDB-lite"/>
    </source>
</evidence>